<keyword evidence="4 7" id="KW-0378">Hydrolase</keyword>
<accession>A0ABT5EB07</accession>
<feature type="binding site" evidence="7">
    <location>
        <position position="81"/>
    </location>
    <ligand>
        <name>substrate</name>
    </ligand>
</feature>
<name>A0ABT5EB07_9BACT</name>
<dbReference type="InterPro" id="IPR029001">
    <property type="entry name" value="ITPase-like_fam"/>
</dbReference>
<proteinExistence type="inferred from homology"/>
<evidence type="ECO:0000256" key="5">
    <source>
        <dbReference type="ARBA" id="ARBA00022842"/>
    </source>
</evidence>
<dbReference type="PANTHER" id="PTHR11067:SF9">
    <property type="entry name" value="INOSINE TRIPHOSPHATE PYROPHOSPHATASE"/>
    <property type="match status" value="1"/>
</dbReference>
<reference evidence="8 9" key="1">
    <citation type="submission" date="2022-11" db="EMBL/GenBank/DDBJ databases">
        <title>Minimal conservation of predation-associated metabolite biosynthetic gene clusters underscores biosynthetic potential of Myxococcota including descriptions for ten novel species: Archangium lansinium sp. nov., Myxococcus landrumus sp. nov., Nannocystis bai.</title>
        <authorList>
            <person name="Ahearne A."/>
            <person name="Stevens C."/>
            <person name="Dowd S."/>
        </authorList>
    </citation>
    <scope>NUCLEOTIDE SEQUENCE [LARGE SCALE GENOMIC DNA]</scope>
    <source>
        <strain evidence="8 9">BB15-2</strain>
    </source>
</reference>
<keyword evidence="2 7" id="KW-0479">Metal-binding</keyword>
<evidence type="ECO:0000256" key="3">
    <source>
        <dbReference type="ARBA" id="ARBA00022741"/>
    </source>
</evidence>
<dbReference type="EMBL" id="JAQNDL010000004">
    <property type="protein sequence ID" value="MDC0723051.1"/>
    <property type="molecule type" value="Genomic_DNA"/>
</dbReference>
<dbReference type="InterPro" id="IPR002637">
    <property type="entry name" value="RdgB/HAM1"/>
</dbReference>
<evidence type="ECO:0000313" key="9">
    <source>
        <dbReference type="Proteomes" id="UP001221686"/>
    </source>
</evidence>
<evidence type="ECO:0000256" key="7">
    <source>
        <dbReference type="HAMAP-Rule" id="MF_01405"/>
    </source>
</evidence>
<comment type="catalytic activity">
    <reaction evidence="7">
        <text>XTP + H2O = XMP + diphosphate + H(+)</text>
        <dbReference type="Rhea" id="RHEA:28610"/>
        <dbReference type="ChEBI" id="CHEBI:15377"/>
        <dbReference type="ChEBI" id="CHEBI:15378"/>
        <dbReference type="ChEBI" id="CHEBI:33019"/>
        <dbReference type="ChEBI" id="CHEBI:57464"/>
        <dbReference type="ChEBI" id="CHEBI:61314"/>
        <dbReference type="EC" id="3.6.1.66"/>
    </reaction>
</comment>
<feature type="binding site" evidence="7">
    <location>
        <begin position="166"/>
        <end position="169"/>
    </location>
    <ligand>
        <name>substrate</name>
    </ligand>
</feature>
<dbReference type="RefSeq" id="WP_272091588.1">
    <property type="nucleotide sequence ID" value="NZ_JAQNDL010000004.1"/>
</dbReference>
<protein>
    <recommendedName>
        <fullName evidence="7">dITP/XTP pyrophosphatase</fullName>
        <ecNumber evidence="7">3.6.1.66</ecNumber>
    </recommendedName>
    <alternativeName>
        <fullName evidence="7">Non-canonical purine NTP pyrophosphatase</fullName>
    </alternativeName>
    <alternativeName>
        <fullName evidence="7">Non-standard purine NTP pyrophosphatase</fullName>
    </alternativeName>
    <alternativeName>
        <fullName evidence="7">Nucleoside-triphosphate diphosphatase</fullName>
    </alternativeName>
    <alternativeName>
        <fullName evidence="7">Nucleoside-triphosphate pyrophosphatase</fullName>
        <shortName evidence="7">NTPase</shortName>
    </alternativeName>
</protein>
<evidence type="ECO:0000313" key="8">
    <source>
        <dbReference type="EMBL" id="MDC0723051.1"/>
    </source>
</evidence>
<comment type="cofactor">
    <cofactor evidence="7">
        <name>Mg(2+)</name>
        <dbReference type="ChEBI" id="CHEBI:18420"/>
    </cofactor>
    <text evidence="7">Binds 1 Mg(2+) ion per subunit.</text>
</comment>
<comment type="function">
    <text evidence="7">Pyrophosphatase that catalyzes the hydrolysis of nucleoside triphosphates to their monophosphate derivatives, with a high preference for the non-canonical purine nucleotides XTP (xanthosine triphosphate), dITP (deoxyinosine triphosphate) and ITP. Seems to function as a house-cleaning enzyme that removes non-canonical purine nucleotides from the nucleotide pool, thus preventing their incorporation into DNA/RNA and avoiding chromosomal lesions.</text>
</comment>
<comment type="catalytic activity">
    <reaction evidence="7">
        <text>dITP + H2O = dIMP + diphosphate + H(+)</text>
        <dbReference type="Rhea" id="RHEA:28342"/>
        <dbReference type="ChEBI" id="CHEBI:15377"/>
        <dbReference type="ChEBI" id="CHEBI:15378"/>
        <dbReference type="ChEBI" id="CHEBI:33019"/>
        <dbReference type="ChEBI" id="CHEBI:61194"/>
        <dbReference type="ChEBI" id="CHEBI:61382"/>
        <dbReference type="EC" id="3.6.1.66"/>
    </reaction>
</comment>
<keyword evidence="9" id="KW-1185">Reference proteome</keyword>
<organism evidence="8 9">
    <name type="scientific">Nannocystis bainbridge</name>
    <dbReference type="NCBI Taxonomy" id="2995303"/>
    <lineage>
        <taxon>Bacteria</taxon>
        <taxon>Pseudomonadati</taxon>
        <taxon>Myxococcota</taxon>
        <taxon>Polyangia</taxon>
        <taxon>Nannocystales</taxon>
        <taxon>Nannocystaceae</taxon>
        <taxon>Nannocystis</taxon>
    </lineage>
</organism>
<comment type="caution">
    <text evidence="8">The sequence shown here is derived from an EMBL/GenBank/DDBJ whole genome shotgun (WGS) entry which is preliminary data.</text>
</comment>
<evidence type="ECO:0000256" key="1">
    <source>
        <dbReference type="ARBA" id="ARBA00008023"/>
    </source>
</evidence>
<dbReference type="Pfam" id="PF01725">
    <property type="entry name" value="Ham1p_like"/>
    <property type="match status" value="1"/>
</dbReference>
<evidence type="ECO:0000256" key="6">
    <source>
        <dbReference type="ARBA" id="ARBA00023080"/>
    </source>
</evidence>
<feature type="binding site" evidence="7">
    <location>
        <begin position="194"/>
        <end position="195"/>
    </location>
    <ligand>
        <name>substrate</name>
    </ligand>
</feature>
<feature type="binding site" evidence="7">
    <location>
        <begin position="9"/>
        <end position="14"/>
    </location>
    <ligand>
        <name>substrate</name>
    </ligand>
</feature>
<keyword evidence="3 7" id="KW-0547">Nucleotide-binding</keyword>
<evidence type="ECO:0000256" key="2">
    <source>
        <dbReference type="ARBA" id="ARBA00022723"/>
    </source>
</evidence>
<keyword evidence="5 7" id="KW-0460">Magnesium</keyword>
<gene>
    <name evidence="8" type="ORF">POL25_39550</name>
</gene>
<feature type="active site" description="Proton acceptor" evidence="7">
    <location>
        <position position="80"/>
    </location>
</feature>
<dbReference type="PANTHER" id="PTHR11067">
    <property type="entry name" value="INOSINE TRIPHOSPHATE PYROPHOSPHATASE/HAM1 PROTEIN"/>
    <property type="match status" value="1"/>
</dbReference>
<comment type="caution">
    <text evidence="7">Lacks conserved residue(s) required for the propagation of feature annotation.</text>
</comment>
<dbReference type="EC" id="3.6.1.66" evidence="7"/>
<dbReference type="HAMAP" id="MF_01405">
    <property type="entry name" value="Non_canon_purine_NTPase"/>
    <property type="match status" value="1"/>
</dbReference>
<comment type="similarity">
    <text evidence="1 7">Belongs to the HAM1 NTPase family.</text>
</comment>
<dbReference type="Proteomes" id="UP001221686">
    <property type="component" value="Unassembled WGS sequence"/>
</dbReference>
<keyword evidence="6 7" id="KW-0546">Nucleotide metabolism</keyword>
<comment type="catalytic activity">
    <reaction evidence="7">
        <text>ITP + H2O = IMP + diphosphate + H(+)</text>
        <dbReference type="Rhea" id="RHEA:29399"/>
        <dbReference type="ChEBI" id="CHEBI:15377"/>
        <dbReference type="ChEBI" id="CHEBI:15378"/>
        <dbReference type="ChEBI" id="CHEBI:33019"/>
        <dbReference type="ChEBI" id="CHEBI:58053"/>
        <dbReference type="ChEBI" id="CHEBI:61402"/>
        <dbReference type="EC" id="3.6.1.66"/>
    </reaction>
</comment>
<feature type="binding site" evidence="7">
    <location>
        <position position="189"/>
    </location>
    <ligand>
        <name>substrate</name>
    </ligand>
</feature>
<dbReference type="CDD" id="cd00515">
    <property type="entry name" value="HAM1"/>
    <property type="match status" value="1"/>
</dbReference>
<dbReference type="Gene3D" id="3.90.950.10">
    <property type="match status" value="1"/>
</dbReference>
<evidence type="ECO:0000256" key="4">
    <source>
        <dbReference type="ARBA" id="ARBA00022801"/>
    </source>
</evidence>
<dbReference type="InterPro" id="IPR020922">
    <property type="entry name" value="dITP/XTP_pyrophosphatase"/>
</dbReference>
<dbReference type="SUPFAM" id="SSF52972">
    <property type="entry name" value="ITPase-like"/>
    <property type="match status" value="1"/>
</dbReference>
<feature type="binding site" evidence="7">
    <location>
        <position position="80"/>
    </location>
    <ligand>
        <name>Mg(2+)</name>
        <dbReference type="ChEBI" id="CHEBI:18420"/>
    </ligand>
</feature>
<sequence length="212" mass="21906">MSRRLVLATGNPHKVAELAAMVRAAGLPLTVCSARSLGPAPEIAEDQGSFEAHARLKAEGIAEWLRGRGEPGSTLVLADDSGICVAALDGAPGVDSAIFAGPQADDAANNARLVAELGARGLERSPAHYLCVLALTRVDAGADAVRLFTGRWDGEVRTTPRGSGGFGYDPYFWPDGSARSSAELPAAEKNAQSHRGRATALLLAALPAVLEA</sequence>
<comment type="subunit">
    <text evidence="7">Homodimer.</text>
</comment>